<protein>
    <submittedName>
        <fullName evidence="1">Uncharacterized protein</fullName>
    </submittedName>
</protein>
<name>A0AAE4L5C8_PHOVU</name>
<evidence type="ECO:0000313" key="1">
    <source>
        <dbReference type="EMBL" id="MDU0241757.1"/>
    </source>
</evidence>
<sequence length="120" mass="14190">MIRTLKEVTSKAQKEYRCMLCGCKIEVGQAYIRQTNLYDGIVDDFIAHKECRHLIQEIDKISELQDFPMEYGIDEDSFVEYIHSYVSENHYDSSIHDIDLDWQTNNYEIVKMIIEEALSE</sequence>
<dbReference type="EMBL" id="JAWDET010000006">
    <property type="protein sequence ID" value="MDU0241757.1"/>
    <property type="molecule type" value="Genomic_DNA"/>
</dbReference>
<dbReference type="RefSeq" id="WP_315977053.1">
    <property type="nucleotide sequence ID" value="NZ_JAWDET010000006.1"/>
</dbReference>
<gene>
    <name evidence="1" type="ORF">RVH43_14255</name>
</gene>
<organism evidence="1 2">
    <name type="scientific">Phocaeicola vulgatus</name>
    <name type="common">Bacteroides vulgatus</name>
    <dbReference type="NCBI Taxonomy" id="821"/>
    <lineage>
        <taxon>Bacteria</taxon>
        <taxon>Pseudomonadati</taxon>
        <taxon>Bacteroidota</taxon>
        <taxon>Bacteroidia</taxon>
        <taxon>Bacteroidales</taxon>
        <taxon>Bacteroidaceae</taxon>
        <taxon>Phocaeicola</taxon>
    </lineage>
</organism>
<evidence type="ECO:0000313" key="2">
    <source>
        <dbReference type="Proteomes" id="UP001181239"/>
    </source>
</evidence>
<accession>A0AAE4L5C8</accession>
<reference evidence="1" key="1">
    <citation type="submission" date="2023-10" db="EMBL/GenBank/DDBJ databases">
        <title>Genome of Potential pathogenic bacteria in Crohn's disease.</title>
        <authorList>
            <person name="Rodriguez-Palacios A."/>
        </authorList>
    </citation>
    <scope>NUCLEOTIDE SEQUENCE</scope>
    <source>
        <strain evidence="1">CavFT-hAR11</strain>
    </source>
</reference>
<proteinExistence type="predicted"/>
<dbReference type="AlphaFoldDB" id="A0AAE4L5C8"/>
<comment type="caution">
    <text evidence="1">The sequence shown here is derived from an EMBL/GenBank/DDBJ whole genome shotgun (WGS) entry which is preliminary data.</text>
</comment>
<dbReference type="Proteomes" id="UP001181239">
    <property type="component" value="Unassembled WGS sequence"/>
</dbReference>